<dbReference type="SUPFAM" id="SSF56281">
    <property type="entry name" value="Metallo-hydrolase/oxidoreductase"/>
    <property type="match status" value="1"/>
</dbReference>
<dbReference type="STRING" id="1871336.BBG48_09275"/>
<comment type="caution">
    <text evidence="1">The sequence shown here is derived from an EMBL/GenBank/DDBJ whole genome shotgun (WGS) entry which is preliminary data.</text>
</comment>
<sequence length="231" mass="27691">MKILVTFITHSTFKIELEDRVLVFDYFKNELPLEEGKPIYFFTSHSHSDHYCTKIFDFYEQAEKYILSDDVSSDGFEKFKDKVVIVKPNEQYKIDDMRVETLLSTDLGVAYVIELGGKVIFFAGDLNDWYWEMEDNEQQRITMHEMFTKQLDKLRGKKIDLAFFLVDPRQAGQYDLGGKQVLELEPRYFMPMHFWGNYDITKKFKKEYEKVYPNTKIFEITREYEVFEINL</sequence>
<organism evidence="1 2">
    <name type="scientific">Criibacterium bergeronii</name>
    <dbReference type="NCBI Taxonomy" id="1871336"/>
    <lineage>
        <taxon>Bacteria</taxon>
        <taxon>Bacillati</taxon>
        <taxon>Bacillota</taxon>
        <taxon>Clostridia</taxon>
        <taxon>Peptostreptococcales</taxon>
        <taxon>Filifactoraceae</taxon>
        <taxon>Criibacterium</taxon>
    </lineage>
</organism>
<dbReference type="EMBL" id="MBEW02000014">
    <property type="protein sequence ID" value="RDY21021.1"/>
    <property type="molecule type" value="Genomic_DNA"/>
</dbReference>
<dbReference type="InterPro" id="IPR036866">
    <property type="entry name" value="RibonucZ/Hydroxyglut_hydro"/>
</dbReference>
<dbReference type="PANTHER" id="PTHR42967:SF1">
    <property type="entry name" value="MBL FOLD METALLO-HYDROLASE"/>
    <property type="match status" value="1"/>
</dbReference>
<protein>
    <submittedName>
        <fullName evidence="1">MBL fold metallo-hydrolase</fullName>
    </submittedName>
</protein>
<dbReference type="Gene3D" id="3.60.15.10">
    <property type="entry name" value="Ribonuclease Z/Hydroxyacylglutathione hydrolase-like"/>
    <property type="match status" value="1"/>
</dbReference>
<proteinExistence type="predicted"/>
<accession>A0A371IKM3</accession>
<dbReference type="AlphaFoldDB" id="A0A371IKM3"/>
<evidence type="ECO:0000313" key="2">
    <source>
        <dbReference type="Proteomes" id="UP000093352"/>
    </source>
</evidence>
<keyword evidence="2" id="KW-1185">Reference proteome</keyword>
<evidence type="ECO:0000313" key="1">
    <source>
        <dbReference type="EMBL" id="RDY21021.1"/>
    </source>
</evidence>
<name>A0A371IKM3_9FIRM</name>
<gene>
    <name evidence="1" type="ORF">BBG48_007005</name>
</gene>
<dbReference type="Proteomes" id="UP000093352">
    <property type="component" value="Unassembled WGS sequence"/>
</dbReference>
<dbReference type="PANTHER" id="PTHR42967">
    <property type="entry name" value="METAL DEPENDENT HYDROLASE"/>
    <property type="match status" value="1"/>
</dbReference>
<dbReference type="Pfam" id="PF13483">
    <property type="entry name" value="Lactamase_B_3"/>
    <property type="match status" value="1"/>
</dbReference>
<dbReference type="GO" id="GO:0016787">
    <property type="term" value="F:hydrolase activity"/>
    <property type="evidence" value="ECO:0007669"/>
    <property type="project" value="UniProtKB-KW"/>
</dbReference>
<dbReference type="RefSeq" id="WP_068912859.1">
    <property type="nucleotide sequence ID" value="NZ_MBEW02000014.1"/>
</dbReference>
<reference evidence="1 2" key="1">
    <citation type="journal article" date="2016" name="Genome Announc.">
        <title>Draft Genome Sequence of Criibacterium bergeronii gen. nov., sp. nov., Strain CCRI-22567T, Isolated from a Vaginal Sample from a Woman with Bacterial Vaginosis.</title>
        <authorList>
            <person name="Maheux A.F."/>
            <person name="Berube E."/>
            <person name="Boudreau D.K."/>
            <person name="Raymond F."/>
            <person name="Corbeil J."/>
            <person name="Roy P.H."/>
            <person name="Boissinot M."/>
            <person name="Omar R.F."/>
        </authorList>
    </citation>
    <scope>NUCLEOTIDE SEQUENCE [LARGE SCALE GENOMIC DNA]</scope>
    <source>
        <strain evidence="1 2">CCRI-22567</strain>
    </source>
</reference>